<keyword evidence="8" id="KW-0812">Transmembrane</keyword>
<sequence>MKRILITGGAGFIGSHLCERLLNEGNDVICLDNYFTGSKRNIAHLTDNPYFELVRHDITEPYYAEVDQIYNLACPASPIHYQYNPIKTTKTSVMGSINLLGLAKRINAQILQASTSEVYGDPEIHPQTEDYWGNVNPIGIRSCYDEGKRCAETLFMDYHIQNNVAIKIVRIFNTYGPNMHPNDGRVVSNFIVQALKGEDITLFGDGLQTRSFQYVDDLLEGMIRMMDSRKEFIGPVNIGNPNEFTILELAQKVIALTNSSSKIIYLPLPKDDPSQRQPNISLAKKELNNWEPKIQLNEGLLRTISYFDNLLSIKPTH</sequence>
<comment type="cofactor">
    <cofactor evidence="1">
        <name>NAD(+)</name>
        <dbReference type="ChEBI" id="CHEBI:57540"/>
    </cofactor>
</comment>
<dbReference type="UniPathway" id="UPA00796">
    <property type="reaction ID" value="UER00771"/>
</dbReference>
<evidence type="ECO:0000256" key="8">
    <source>
        <dbReference type="ARBA" id="ARBA00022692"/>
    </source>
</evidence>
<keyword evidence="15" id="KW-0456">Lyase</keyword>
<evidence type="ECO:0000256" key="6">
    <source>
        <dbReference type="ARBA" id="ARBA00012290"/>
    </source>
</evidence>
<evidence type="ECO:0000313" key="18">
    <source>
        <dbReference type="Proteomes" id="UP000233618"/>
    </source>
</evidence>
<evidence type="ECO:0000256" key="4">
    <source>
        <dbReference type="ARBA" id="ARBA00005100"/>
    </source>
</evidence>
<dbReference type="SUPFAM" id="SSF51735">
    <property type="entry name" value="NAD(P)-binding Rossmann-fold domains"/>
    <property type="match status" value="1"/>
</dbReference>
<evidence type="ECO:0000256" key="10">
    <source>
        <dbReference type="ARBA" id="ARBA00022968"/>
    </source>
</evidence>
<comment type="subcellular location">
    <subcellularLocation>
        <location evidence="3">Cytoplasm</location>
    </subcellularLocation>
    <subcellularLocation>
        <location evidence="2">Golgi apparatus</location>
        <location evidence="2">Golgi stack membrane</location>
        <topology evidence="2">Single-pass type II membrane protein</topology>
    </subcellularLocation>
</comment>
<accession>A0A2N3HTY4</accession>
<dbReference type="PANTHER" id="PTHR43078:SF6">
    <property type="entry name" value="UDP-GLUCURONIC ACID DECARBOXYLASE 1"/>
    <property type="match status" value="1"/>
</dbReference>
<dbReference type="GO" id="GO:0005737">
    <property type="term" value="C:cytoplasm"/>
    <property type="evidence" value="ECO:0007669"/>
    <property type="project" value="UniProtKB-SubCell"/>
</dbReference>
<keyword evidence="14" id="KW-0472">Membrane</keyword>
<dbReference type="GO" id="GO:0048040">
    <property type="term" value="F:UDP-glucuronate decarboxylase activity"/>
    <property type="evidence" value="ECO:0007669"/>
    <property type="project" value="UniProtKB-EC"/>
</dbReference>
<evidence type="ECO:0000256" key="13">
    <source>
        <dbReference type="ARBA" id="ARBA00023034"/>
    </source>
</evidence>
<evidence type="ECO:0000256" key="12">
    <source>
        <dbReference type="ARBA" id="ARBA00023027"/>
    </source>
</evidence>
<comment type="similarity">
    <text evidence="5">Belongs to the NAD(P)-dependent epimerase/dehydratase family. UDP-glucuronic acid decarboxylase subfamily.</text>
</comment>
<keyword evidence="9" id="KW-0210">Decarboxylase</keyword>
<evidence type="ECO:0000256" key="1">
    <source>
        <dbReference type="ARBA" id="ARBA00001911"/>
    </source>
</evidence>
<dbReference type="Gene3D" id="3.40.50.720">
    <property type="entry name" value="NAD(P)-binding Rossmann-like Domain"/>
    <property type="match status" value="1"/>
</dbReference>
<dbReference type="PANTHER" id="PTHR43078">
    <property type="entry name" value="UDP-GLUCURONIC ACID DECARBOXYLASE-RELATED"/>
    <property type="match status" value="1"/>
</dbReference>
<evidence type="ECO:0000256" key="7">
    <source>
        <dbReference type="ARBA" id="ARBA00022490"/>
    </source>
</evidence>
<dbReference type="CDD" id="cd05230">
    <property type="entry name" value="UGD_SDR_e"/>
    <property type="match status" value="1"/>
</dbReference>
<dbReference type="GO" id="GO:0070403">
    <property type="term" value="F:NAD+ binding"/>
    <property type="evidence" value="ECO:0007669"/>
    <property type="project" value="InterPro"/>
</dbReference>
<dbReference type="EC" id="4.1.1.35" evidence="6"/>
<dbReference type="EMBL" id="MVDE01000044">
    <property type="protein sequence ID" value="PKQ61516.1"/>
    <property type="molecule type" value="Genomic_DNA"/>
</dbReference>
<dbReference type="Pfam" id="PF16363">
    <property type="entry name" value="GDP_Man_Dehyd"/>
    <property type="match status" value="1"/>
</dbReference>
<keyword evidence="12" id="KW-0520">NAD</keyword>
<dbReference type="InterPro" id="IPR016040">
    <property type="entry name" value="NAD(P)-bd_dom"/>
</dbReference>
<name>A0A2N3HTY4_9BACT</name>
<keyword evidence="11" id="KW-1133">Transmembrane helix</keyword>
<evidence type="ECO:0000256" key="2">
    <source>
        <dbReference type="ARBA" id="ARBA00004447"/>
    </source>
</evidence>
<organism evidence="17 18">
    <name type="scientific">Labilibaculum manganireducens</name>
    <dbReference type="NCBI Taxonomy" id="1940525"/>
    <lineage>
        <taxon>Bacteria</taxon>
        <taxon>Pseudomonadati</taxon>
        <taxon>Bacteroidota</taxon>
        <taxon>Bacteroidia</taxon>
        <taxon>Marinilabiliales</taxon>
        <taxon>Marinifilaceae</taxon>
        <taxon>Labilibaculum</taxon>
    </lineage>
</organism>
<evidence type="ECO:0000256" key="9">
    <source>
        <dbReference type="ARBA" id="ARBA00022793"/>
    </source>
</evidence>
<keyword evidence="13" id="KW-0333">Golgi apparatus</keyword>
<dbReference type="GO" id="GO:0033320">
    <property type="term" value="P:UDP-D-xylose biosynthetic process"/>
    <property type="evidence" value="ECO:0007669"/>
    <property type="project" value="UniProtKB-UniPathway"/>
</dbReference>
<gene>
    <name evidence="17" type="ORF">BZG01_19195</name>
</gene>
<dbReference type="InterPro" id="IPR044516">
    <property type="entry name" value="UXS-like"/>
</dbReference>
<dbReference type="FunFam" id="3.40.50.720:FF:000150">
    <property type="entry name" value="UDP-glucuronic acid decarboxylase 6"/>
    <property type="match status" value="1"/>
</dbReference>
<keyword evidence="7" id="KW-0963">Cytoplasm</keyword>
<dbReference type="GO" id="GO:0042732">
    <property type="term" value="P:D-xylose metabolic process"/>
    <property type="evidence" value="ECO:0007669"/>
    <property type="project" value="InterPro"/>
</dbReference>
<protein>
    <recommendedName>
        <fullName evidence="6">UDP-glucuronate decarboxylase</fullName>
        <ecNumber evidence="6">4.1.1.35</ecNumber>
    </recommendedName>
</protein>
<evidence type="ECO:0000259" key="16">
    <source>
        <dbReference type="Pfam" id="PF16363"/>
    </source>
</evidence>
<evidence type="ECO:0000256" key="15">
    <source>
        <dbReference type="ARBA" id="ARBA00023239"/>
    </source>
</evidence>
<evidence type="ECO:0000256" key="5">
    <source>
        <dbReference type="ARBA" id="ARBA00007505"/>
    </source>
</evidence>
<reference evidence="17 18" key="1">
    <citation type="journal article" date="2017" name="Front. Microbiol.">
        <title>Labilibaculum manganireducens gen. nov., sp. nov. and Labilibaculum filiforme sp. nov., Novel Bacteroidetes Isolated from Subsurface Sediments of the Baltic Sea.</title>
        <authorList>
            <person name="Vandieken V."/>
            <person name="Marshall I.P."/>
            <person name="Niemann H."/>
            <person name="Engelen B."/>
            <person name="Cypionka H."/>
        </authorList>
    </citation>
    <scope>NUCLEOTIDE SEQUENCE [LARGE SCALE GENOMIC DNA]</scope>
    <source>
        <strain evidence="17 18">59.10-2M</strain>
    </source>
</reference>
<evidence type="ECO:0000256" key="11">
    <source>
        <dbReference type="ARBA" id="ARBA00022989"/>
    </source>
</evidence>
<keyword evidence="10" id="KW-0735">Signal-anchor</keyword>
<comment type="caution">
    <text evidence="17">The sequence shown here is derived from an EMBL/GenBank/DDBJ whole genome shotgun (WGS) entry which is preliminary data.</text>
</comment>
<comment type="pathway">
    <text evidence="4">Nucleotide-sugar biosynthesis; UDP-alpha-D-xylose biosynthesis; UDP-alpha-D-xylose from UDP-alpha-D-glucuronate: step 1/1.</text>
</comment>
<evidence type="ECO:0000313" key="17">
    <source>
        <dbReference type="EMBL" id="PKQ61516.1"/>
    </source>
</evidence>
<evidence type="ECO:0000256" key="14">
    <source>
        <dbReference type="ARBA" id="ARBA00023136"/>
    </source>
</evidence>
<dbReference type="Proteomes" id="UP000233618">
    <property type="component" value="Unassembled WGS sequence"/>
</dbReference>
<feature type="domain" description="NAD(P)-binding" evidence="16">
    <location>
        <begin position="5"/>
        <end position="300"/>
    </location>
</feature>
<proteinExistence type="inferred from homology"/>
<dbReference type="AlphaFoldDB" id="A0A2N3HTY4"/>
<keyword evidence="18" id="KW-1185">Reference proteome</keyword>
<evidence type="ECO:0000256" key="3">
    <source>
        <dbReference type="ARBA" id="ARBA00004496"/>
    </source>
</evidence>
<dbReference type="RefSeq" id="WP_101311472.1">
    <property type="nucleotide sequence ID" value="NZ_CAXXEE010000003.1"/>
</dbReference>
<dbReference type="InterPro" id="IPR036291">
    <property type="entry name" value="NAD(P)-bd_dom_sf"/>
</dbReference>